<evidence type="ECO:0000313" key="9">
    <source>
        <dbReference type="Proteomes" id="UP001497516"/>
    </source>
</evidence>
<dbReference type="SMART" id="SM00432">
    <property type="entry name" value="MADS"/>
    <property type="match status" value="1"/>
</dbReference>
<organism evidence="8 9">
    <name type="scientific">Linum trigynum</name>
    <dbReference type="NCBI Taxonomy" id="586398"/>
    <lineage>
        <taxon>Eukaryota</taxon>
        <taxon>Viridiplantae</taxon>
        <taxon>Streptophyta</taxon>
        <taxon>Embryophyta</taxon>
        <taxon>Tracheophyta</taxon>
        <taxon>Spermatophyta</taxon>
        <taxon>Magnoliopsida</taxon>
        <taxon>eudicotyledons</taxon>
        <taxon>Gunneridae</taxon>
        <taxon>Pentapetalae</taxon>
        <taxon>rosids</taxon>
        <taxon>fabids</taxon>
        <taxon>Malpighiales</taxon>
        <taxon>Linaceae</taxon>
        <taxon>Linum</taxon>
    </lineage>
</organism>
<dbReference type="PANTHER" id="PTHR48019">
    <property type="entry name" value="SERUM RESPONSE FACTOR HOMOLOG"/>
    <property type="match status" value="1"/>
</dbReference>
<dbReference type="SUPFAM" id="SSF55455">
    <property type="entry name" value="SRF-like"/>
    <property type="match status" value="1"/>
</dbReference>
<reference evidence="8 9" key="1">
    <citation type="submission" date="2024-04" db="EMBL/GenBank/DDBJ databases">
        <authorList>
            <person name="Fracassetti M."/>
        </authorList>
    </citation>
    <scope>NUCLEOTIDE SEQUENCE [LARGE SCALE GENOMIC DNA]</scope>
</reference>
<feature type="coiled-coil region" evidence="6">
    <location>
        <begin position="86"/>
        <end position="144"/>
    </location>
</feature>
<proteinExistence type="predicted"/>
<feature type="domain" description="MADS-box" evidence="7">
    <location>
        <begin position="18"/>
        <end position="65"/>
    </location>
</feature>
<dbReference type="CDD" id="cd00266">
    <property type="entry name" value="MADS_SRF_like"/>
    <property type="match status" value="1"/>
</dbReference>
<dbReference type="GO" id="GO:0000987">
    <property type="term" value="F:cis-regulatory region sequence-specific DNA binding"/>
    <property type="evidence" value="ECO:0007669"/>
    <property type="project" value="InterPro"/>
</dbReference>
<dbReference type="GO" id="GO:0005634">
    <property type="term" value="C:nucleus"/>
    <property type="evidence" value="ECO:0007669"/>
    <property type="project" value="UniProtKB-SubCell"/>
</dbReference>
<dbReference type="Gene3D" id="3.40.1810.10">
    <property type="entry name" value="Transcription factor, MADS-box"/>
    <property type="match status" value="1"/>
</dbReference>
<dbReference type="InterPro" id="IPR050142">
    <property type="entry name" value="MADS-box/MEF2_TF"/>
</dbReference>
<keyword evidence="5" id="KW-0539">Nucleus</keyword>
<dbReference type="GO" id="GO:0046983">
    <property type="term" value="F:protein dimerization activity"/>
    <property type="evidence" value="ECO:0007669"/>
    <property type="project" value="InterPro"/>
</dbReference>
<dbReference type="GO" id="GO:0000981">
    <property type="term" value="F:DNA-binding transcription factor activity, RNA polymerase II-specific"/>
    <property type="evidence" value="ECO:0007669"/>
    <property type="project" value="InterPro"/>
</dbReference>
<gene>
    <name evidence="8" type="ORF">LTRI10_LOCUS48479</name>
</gene>
<dbReference type="InterPro" id="IPR036879">
    <property type="entry name" value="TF_MADSbox_sf"/>
</dbReference>
<comment type="subcellular location">
    <subcellularLocation>
        <location evidence="1">Nucleus</location>
    </subcellularLocation>
</comment>
<dbReference type="PROSITE" id="PS50066">
    <property type="entry name" value="MADS_BOX_2"/>
    <property type="match status" value="1"/>
</dbReference>
<evidence type="ECO:0000313" key="8">
    <source>
        <dbReference type="EMBL" id="CAL1408928.1"/>
    </source>
</evidence>
<evidence type="ECO:0000256" key="5">
    <source>
        <dbReference type="ARBA" id="ARBA00023242"/>
    </source>
</evidence>
<keyword evidence="3" id="KW-0238">DNA-binding</keyword>
<evidence type="ECO:0000256" key="1">
    <source>
        <dbReference type="ARBA" id="ARBA00004123"/>
    </source>
</evidence>
<sequence>MDEEEKKKATKRIDDDVSRRRATSFSKRSRSLVRKAHKISAFCDADVALVAFSPSGLATKFSSGERIEDVLQQYVDLPAYQRYYNLQDVEEKLERLEQLDHIIEGDENKSHYLSNQIHHLKLQIKKSEVEIEILDANLSDYEVDPEQPSSYTLPQLLWCERNLNQAMQRVIHRKNLLLGNCSAAPYNARPFIPQRRAVLEMDGRPELDSLSPFGFRGNGIINRAASQCPNPSQLILKLDPWISPYSSKVRNSMLRDIINGFHPAGNGTRQFGESSFISSTFHSLEKNMPDFNLSPGFIPIAQHSRDVSELSTDPSPHHHHHHHGIPFEAEMGREEGFCSTTANQENEEDGFLEWDGFPLAENLNLDDLDIII</sequence>
<dbReference type="Pfam" id="PF00319">
    <property type="entry name" value="SRF-TF"/>
    <property type="match status" value="1"/>
</dbReference>
<name>A0AAV2GGG2_9ROSI</name>
<dbReference type="AlphaFoldDB" id="A0AAV2GGG2"/>
<dbReference type="InterPro" id="IPR033897">
    <property type="entry name" value="SRF-like_MADS-box"/>
</dbReference>
<dbReference type="EMBL" id="OZ034821">
    <property type="protein sequence ID" value="CAL1408928.1"/>
    <property type="molecule type" value="Genomic_DNA"/>
</dbReference>
<evidence type="ECO:0000259" key="7">
    <source>
        <dbReference type="PROSITE" id="PS50066"/>
    </source>
</evidence>
<keyword evidence="2" id="KW-0805">Transcription regulation</keyword>
<keyword evidence="4" id="KW-0804">Transcription</keyword>
<evidence type="ECO:0000256" key="3">
    <source>
        <dbReference type="ARBA" id="ARBA00023125"/>
    </source>
</evidence>
<accession>A0AAV2GGG2</accession>
<keyword evidence="9" id="KW-1185">Reference proteome</keyword>
<dbReference type="GO" id="GO:0045944">
    <property type="term" value="P:positive regulation of transcription by RNA polymerase II"/>
    <property type="evidence" value="ECO:0007669"/>
    <property type="project" value="InterPro"/>
</dbReference>
<dbReference type="Proteomes" id="UP001497516">
    <property type="component" value="Chromosome 8"/>
</dbReference>
<keyword evidence="6" id="KW-0175">Coiled coil</keyword>
<evidence type="ECO:0000256" key="2">
    <source>
        <dbReference type="ARBA" id="ARBA00023015"/>
    </source>
</evidence>
<evidence type="ECO:0000256" key="6">
    <source>
        <dbReference type="SAM" id="Coils"/>
    </source>
</evidence>
<evidence type="ECO:0000256" key="4">
    <source>
        <dbReference type="ARBA" id="ARBA00023163"/>
    </source>
</evidence>
<dbReference type="InterPro" id="IPR002100">
    <property type="entry name" value="TF_MADSbox"/>
</dbReference>
<protein>
    <recommendedName>
        <fullName evidence="7">MADS-box domain-containing protein</fullName>
    </recommendedName>
</protein>